<keyword evidence="6 13" id="KW-1133">Transmembrane helix</keyword>
<evidence type="ECO:0000256" key="12">
    <source>
        <dbReference type="ARBA" id="ARBA00044774"/>
    </source>
</evidence>
<dbReference type="SUPFAM" id="SSF161098">
    <property type="entry name" value="MetI-like"/>
    <property type="match status" value="1"/>
</dbReference>
<dbReference type="Pfam" id="PF19300">
    <property type="entry name" value="BPD_transp_1_N"/>
    <property type="match status" value="1"/>
</dbReference>
<feature type="transmembrane region" description="Helical" evidence="13">
    <location>
        <begin position="172"/>
        <end position="192"/>
    </location>
</feature>
<dbReference type="NCBIfam" id="NF045470">
    <property type="entry name" value="Opp2B"/>
    <property type="match status" value="1"/>
</dbReference>
<dbReference type="InterPro" id="IPR045621">
    <property type="entry name" value="BPD_transp_1_N"/>
</dbReference>
<dbReference type="PANTHER" id="PTHR43163:SF6">
    <property type="entry name" value="DIPEPTIDE TRANSPORT SYSTEM PERMEASE PROTEIN DPPB-RELATED"/>
    <property type="match status" value="1"/>
</dbReference>
<dbReference type="AlphaFoldDB" id="A0A222WIQ6"/>
<keyword evidence="4" id="KW-0533">Nickel</keyword>
<evidence type="ECO:0000256" key="10">
    <source>
        <dbReference type="ARBA" id="ARBA00024202"/>
    </source>
</evidence>
<evidence type="ECO:0000256" key="4">
    <source>
        <dbReference type="ARBA" id="ARBA00022596"/>
    </source>
</evidence>
<dbReference type="OrthoDB" id="24153at2"/>
<evidence type="ECO:0000256" key="5">
    <source>
        <dbReference type="ARBA" id="ARBA00022692"/>
    </source>
</evidence>
<evidence type="ECO:0000256" key="1">
    <source>
        <dbReference type="ARBA" id="ARBA00004651"/>
    </source>
</evidence>
<protein>
    <recommendedName>
        <fullName evidence="12">Nickel import system permease protein NikB</fullName>
    </recommendedName>
</protein>
<feature type="transmembrane region" description="Helical" evidence="13">
    <location>
        <begin position="12"/>
        <end position="30"/>
    </location>
</feature>
<feature type="transmembrane region" description="Helical" evidence="13">
    <location>
        <begin position="234"/>
        <end position="257"/>
    </location>
</feature>
<feature type="domain" description="ABC transmembrane type-1" evidence="14">
    <location>
        <begin position="98"/>
        <end position="299"/>
    </location>
</feature>
<evidence type="ECO:0000256" key="8">
    <source>
        <dbReference type="ARBA" id="ARBA00023112"/>
    </source>
</evidence>
<dbReference type="PANTHER" id="PTHR43163">
    <property type="entry name" value="DIPEPTIDE TRANSPORT SYSTEM PERMEASE PROTEIN DPPB-RELATED"/>
    <property type="match status" value="1"/>
</dbReference>
<comment type="subcellular location">
    <subcellularLocation>
        <location evidence="1 13">Cell membrane</location>
        <topology evidence="1 13">Multi-pass membrane protein</topology>
    </subcellularLocation>
</comment>
<keyword evidence="8" id="KW-0921">Nickel transport</keyword>
<sequence>MIQLLGKRLIEFFLFIFILSLISFAGIKLAPGDAVRQLLRVDDVAVTNEQVEIQRQIMGLNEPIIVQYWEWLSKFIRLDLGTSYMTHRPVTEEIWTRMPATLLLTFTSIVVLIAVAVPLGACSALYPKKWIDRVSRVLAIMGASIPSFWLGLLLIEGFSVRWSIFPSMGNGTLMHLVLPSLTLGLTMAAVYVRLIRSSLLNSLSQDFILGARSRGIGRKRIFWLHACRHSLTPVMTMFGISVGSLLGGSVVVETIFAYPGLGKFIVEAIHNRDYPIIQGYILFMGAIIMLLHVVTDVTVGYANPEIRLKEGGH</sequence>
<dbReference type="GO" id="GO:0015099">
    <property type="term" value="F:nickel cation transmembrane transporter activity"/>
    <property type="evidence" value="ECO:0007669"/>
    <property type="project" value="InterPro"/>
</dbReference>
<gene>
    <name evidence="15" type="ORF">B4V02_03900</name>
</gene>
<dbReference type="InterPro" id="IPR000515">
    <property type="entry name" value="MetI-like"/>
</dbReference>
<feature type="transmembrane region" description="Helical" evidence="13">
    <location>
        <begin position="138"/>
        <end position="160"/>
    </location>
</feature>
<evidence type="ECO:0000256" key="13">
    <source>
        <dbReference type="RuleBase" id="RU363032"/>
    </source>
</evidence>
<organism evidence="15 16">
    <name type="scientific">Paenibacillus kribbensis</name>
    <dbReference type="NCBI Taxonomy" id="172713"/>
    <lineage>
        <taxon>Bacteria</taxon>
        <taxon>Bacillati</taxon>
        <taxon>Bacillota</taxon>
        <taxon>Bacilli</taxon>
        <taxon>Bacillales</taxon>
        <taxon>Paenibacillaceae</taxon>
        <taxon>Paenibacillus</taxon>
    </lineage>
</organism>
<feature type="transmembrane region" description="Helical" evidence="13">
    <location>
        <begin position="277"/>
        <end position="299"/>
    </location>
</feature>
<feature type="transmembrane region" description="Helical" evidence="13">
    <location>
        <begin position="102"/>
        <end position="126"/>
    </location>
</feature>
<comment type="similarity">
    <text evidence="10">Belongs to the binding-protein-dependent transport system permease family. OppBC subfamily.</text>
</comment>
<comment type="subunit">
    <text evidence="11">The complex is composed of two ATP-binding proteins (NikD and NikE), two transmembrane proteins (NikB and NikC) and a solute-binding protein (NikA).</text>
</comment>
<keyword evidence="7" id="KW-0406">Ion transport</keyword>
<evidence type="ECO:0000256" key="3">
    <source>
        <dbReference type="ARBA" id="ARBA00022475"/>
    </source>
</evidence>
<dbReference type="Pfam" id="PF00528">
    <property type="entry name" value="BPD_transp_1"/>
    <property type="match status" value="1"/>
</dbReference>
<keyword evidence="9 13" id="KW-0472">Membrane</keyword>
<keyword evidence="5 13" id="KW-0812">Transmembrane</keyword>
<dbReference type="PROSITE" id="PS50928">
    <property type="entry name" value="ABC_TM1"/>
    <property type="match status" value="1"/>
</dbReference>
<evidence type="ECO:0000256" key="6">
    <source>
        <dbReference type="ARBA" id="ARBA00022989"/>
    </source>
</evidence>
<keyword evidence="16" id="KW-1185">Reference proteome</keyword>
<evidence type="ECO:0000256" key="2">
    <source>
        <dbReference type="ARBA" id="ARBA00022448"/>
    </source>
</evidence>
<proteinExistence type="inferred from homology"/>
<evidence type="ECO:0000259" key="14">
    <source>
        <dbReference type="PROSITE" id="PS50928"/>
    </source>
</evidence>
<dbReference type="CDD" id="cd06261">
    <property type="entry name" value="TM_PBP2"/>
    <property type="match status" value="1"/>
</dbReference>
<accession>A0A222WIQ6</accession>
<evidence type="ECO:0000313" key="16">
    <source>
        <dbReference type="Proteomes" id="UP000214666"/>
    </source>
</evidence>
<name>A0A222WIQ6_9BACL</name>
<dbReference type="GO" id="GO:0005886">
    <property type="term" value="C:plasma membrane"/>
    <property type="evidence" value="ECO:0007669"/>
    <property type="project" value="UniProtKB-SubCell"/>
</dbReference>
<keyword evidence="3" id="KW-1003">Cell membrane</keyword>
<dbReference type="KEGG" id="pkb:B4V02_03900"/>
<dbReference type="EMBL" id="CP020028">
    <property type="protein sequence ID" value="ASR45902.1"/>
    <property type="molecule type" value="Genomic_DNA"/>
</dbReference>
<evidence type="ECO:0000256" key="7">
    <source>
        <dbReference type="ARBA" id="ARBA00023065"/>
    </source>
</evidence>
<evidence type="ECO:0000313" key="15">
    <source>
        <dbReference type="EMBL" id="ASR45902.1"/>
    </source>
</evidence>
<dbReference type="Gene3D" id="1.10.3720.10">
    <property type="entry name" value="MetI-like"/>
    <property type="match status" value="1"/>
</dbReference>
<reference evidence="15 16" key="1">
    <citation type="submission" date="2017-03" db="EMBL/GenBank/DDBJ databases">
        <title>Complete genome sequence of Paenibacillus Kribbensis producing bioflocculants.</title>
        <authorList>
            <person name="Lee H.-G."/>
            <person name="Oh H.-M."/>
        </authorList>
    </citation>
    <scope>NUCLEOTIDE SEQUENCE [LARGE SCALE GENOMIC DNA]</scope>
    <source>
        <strain evidence="15 16">AM49</strain>
    </source>
</reference>
<dbReference type="Proteomes" id="UP000214666">
    <property type="component" value="Chromosome"/>
</dbReference>
<dbReference type="InterPro" id="IPR050045">
    <property type="entry name" value="Opp2B"/>
</dbReference>
<evidence type="ECO:0000256" key="9">
    <source>
        <dbReference type="ARBA" id="ARBA00023136"/>
    </source>
</evidence>
<dbReference type="InterPro" id="IPR035906">
    <property type="entry name" value="MetI-like_sf"/>
</dbReference>
<dbReference type="RefSeq" id="WP_094153817.1">
    <property type="nucleotide sequence ID" value="NZ_CP020028.1"/>
</dbReference>
<evidence type="ECO:0000256" key="11">
    <source>
        <dbReference type="ARBA" id="ARBA00038669"/>
    </source>
</evidence>
<keyword evidence="2 13" id="KW-0813">Transport</keyword>